<evidence type="ECO:0000256" key="1">
    <source>
        <dbReference type="SAM" id="MobiDB-lite"/>
    </source>
</evidence>
<dbReference type="RefSeq" id="WP_369084334.1">
    <property type="nucleotide sequence ID" value="NZ_JBFSHR010000011.1"/>
</dbReference>
<dbReference type="EMBL" id="JBFSHR010000011">
    <property type="protein sequence ID" value="MEX6429178.1"/>
    <property type="molecule type" value="Genomic_DNA"/>
</dbReference>
<name>A0ABV3Y3R8_9ACTN</name>
<evidence type="ECO:0000313" key="2">
    <source>
        <dbReference type="EMBL" id="MEX6429178.1"/>
    </source>
</evidence>
<evidence type="ECO:0000313" key="3">
    <source>
        <dbReference type="Proteomes" id="UP001560267"/>
    </source>
</evidence>
<feature type="region of interest" description="Disordered" evidence="1">
    <location>
        <begin position="1"/>
        <end position="23"/>
    </location>
</feature>
<dbReference type="Proteomes" id="UP001560267">
    <property type="component" value="Unassembled WGS sequence"/>
</dbReference>
<gene>
    <name evidence="2" type="ORF">AB6A68_04915</name>
</gene>
<reference evidence="2 3" key="1">
    <citation type="submission" date="2024-07" db="EMBL/GenBank/DDBJ databases">
        <title>Draft Genome Sequence of Ferrimicrobium acidiphilum Strain YE2023, Isolated from a Pulp of Bioleach Reactor.</title>
        <authorList>
            <person name="Elkina Y.A."/>
            <person name="Bulaeva A.G."/>
            <person name="Beletsky A.V."/>
            <person name="Mardanov A.V."/>
        </authorList>
    </citation>
    <scope>NUCLEOTIDE SEQUENCE [LARGE SCALE GENOMIC DNA]</scope>
    <source>
        <strain evidence="2 3">YE2023</strain>
    </source>
</reference>
<protein>
    <submittedName>
        <fullName evidence="2">Uncharacterized protein</fullName>
    </submittedName>
</protein>
<proteinExistence type="predicted"/>
<sequence>MHYWSETRCQPDQTIRDNPTSRDRPIGLTARTAVIALVQAHEVVLDPIAVTVPAGMTPTVLATLVHETTIAAVIALVQAHEVVLDPIAVTVPAGMTPTVLATLVHETTIAFVDG</sequence>
<comment type="caution">
    <text evidence="2">The sequence shown here is derived from an EMBL/GenBank/DDBJ whole genome shotgun (WGS) entry which is preliminary data.</text>
</comment>
<organism evidence="2 3">
    <name type="scientific">Ferrimicrobium acidiphilum</name>
    <dbReference type="NCBI Taxonomy" id="121039"/>
    <lineage>
        <taxon>Bacteria</taxon>
        <taxon>Bacillati</taxon>
        <taxon>Actinomycetota</taxon>
        <taxon>Acidimicrobiia</taxon>
        <taxon>Acidimicrobiales</taxon>
        <taxon>Acidimicrobiaceae</taxon>
        <taxon>Ferrimicrobium</taxon>
    </lineage>
</organism>
<keyword evidence="3" id="KW-1185">Reference proteome</keyword>
<accession>A0ABV3Y3R8</accession>
<feature type="compositionally biased region" description="Polar residues" evidence="1">
    <location>
        <begin position="7"/>
        <end position="18"/>
    </location>
</feature>